<dbReference type="Proteomes" id="UP000193570">
    <property type="component" value="Unassembled WGS sequence"/>
</dbReference>
<dbReference type="PANTHER" id="PTHR22916:SF3">
    <property type="entry name" value="UDP-GLCNAC:BETAGAL BETA-1,3-N-ACETYLGLUCOSAMINYLTRANSFERASE-LIKE PROTEIN 1"/>
    <property type="match status" value="1"/>
</dbReference>
<protein>
    <submittedName>
        <fullName evidence="2">Putative glycosyltransferase EpsH</fullName>
        <ecNumber evidence="2">2.4.-.-</ecNumber>
    </submittedName>
</protein>
<evidence type="ECO:0000313" key="3">
    <source>
        <dbReference type="Proteomes" id="UP000193570"/>
    </source>
</evidence>
<evidence type="ECO:0000313" key="2">
    <source>
        <dbReference type="EMBL" id="SLN33292.1"/>
    </source>
</evidence>
<accession>A0A1X6YWT4</accession>
<proteinExistence type="predicted"/>
<dbReference type="GO" id="GO:0000271">
    <property type="term" value="P:polysaccharide biosynthetic process"/>
    <property type="evidence" value="ECO:0007669"/>
    <property type="project" value="InterPro"/>
</dbReference>
<dbReference type="CDD" id="cd00761">
    <property type="entry name" value="Glyco_tranf_GTA_type"/>
    <property type="match status" value="1"/>
</dbReference>
<feature type="domain" description="Glycosyltransferase 2-like" evidence="1">
    <location>
        <begin position="398"/>
        <end position="570"/>
    </location>
</feature>
<evidence type="ECO:0000259" key="1">
    <source>
        <dbReference type="Pfam" id="PF00535"/>
    </source>
</evidence>
<dbReference type="Gene3D" id="3.90.550.10">
    <property type="entry name" value="Spore Coat Polysaccharide Biosynthesis Protein SpsA, Chain A"/>
    <property type="match status" value="1"/>
</dbReference>
<dbReference type="PANTHER" id="PTHR22916">
    <property type="entry name" value="GLYCOSYLTRANSFERASE"/>
    <property type="match status" value="1"/>
</dbReference>
<dbReference type="Pfam" id="PF05159">
    <property type="entry name" value="Capsule_synth"/>
    <property type="match status" value="1"/>
</dbReference>
<dbReference type="SUPFAM" id="SSF53448">
    <property type="entry name" value="Nucleotide-diphospho-sugar transferases"/>
    <property type="match status" value="1"/>
</dbReference>
<dbReference type="Gene3D" id="3.40.50.300">
    <property type="entry name" value="P-loop containing nucleotide triphosphate hydrolases"/>
    <property type="match status" value="1"/>
</dbReference>
<reference evidence="2 3" key="1">
    <citation type="submission" date="2017-03" db="EMBL/GenBank/DDBJ databases">
        <authorList>
            <person name="Afonso C.L."/>
            <person name="Miller P.J."/>
            <person name="Scott M.A."/>
            <person name="Spackman E."/>
            <person name="Goraichik I."/>
            <person name="Dimitrov K.M."/>
            <person name="Suarez D.L."/>
            <person name="Swayne D.E."/>
        </authorList>
    </citation>
    <scope>NUCLEOTIDE SEQUENCE [LARGE SCALE GENOMIC DNA]</scope>
    <source>
        <strain evidence="2 3">CECT 8625</strain>
    </source>
</reference>
<dbReference type="EC" id="2.4.-.-" evidence="2"/>
<keyword evidence="3" id="KW-1185">Reference proteome</keyword>
<dbReference type="RefSeq" id="WP_085791272.1">
    <property type="nucleotide sequence ID" value="NZ_FWFK01000002.1"/>
</dbReference>
<organism evidence="2 3">
    <name type="scientific">Roseivivax jejudonensis</name>
    <dbReference type="NCBI Taxonomy" id="1529041"/>
    <lineage>
        <taxon>Bacteria</taxon>
        <taxon>Pseudomonadati</taxon>
        <taxon>Pseudomonadota</taxon>
        <taxon>Alphaproteobacteria</taxon>
        <taxon>Rhodobacterales</taxon>
        <taxon>Roseobacteraceae</taxon>
        <taxon>Roseivivax</taxon>
    </lineage>
</organism>
<dbReference type="AlphaFoldDB" id="A0A1X6YWT4"/>
<sequence>MSADRDKLNQRAFQRFDDFLNLRRKEVTGEDGTDIRAHVLSLRDAPWVAGYAAFNLETAYAANMRLFWSDLRAFDDPGALPDNRLLMGTVYADAAKSHQGAVEILQEQGAAHRLLMGEQGFLASTHSWSQAFRARDPAMGCLGYVYDDIAHYFMSDYPNRLIHRLNSDQVPEPRALERARGLIRRIVSQRISKYNSQPIHPPTMSRGYSRRVLVCDQSFADASTVFGRIDEAGFERMLVAALTENPDAEVLVKTHPDTAWEPEKRSGYYSHLESVGRVRILREPLNPYCLFEMVDTVYVGTSQLGLEALFAGKRVVTFGAPFYAGWGLTDDRQEIPHRHRTRSLEEIFHYFYVWYTIYHVPGDVAAPSEIETVLDFIEANRPAALPAPRPEPPAPKVSVIIPVYGVERYIEACLASVQAQSLHEIEMITINDRSPDGSQAIIDRMAAEDPRIRPIVLPQNVGQGFARNAGLEAALGDYVWFLDSDDFLVSPDHLRLALDCARADRADMVRGRKLFEQVEDEEGNVLRMERDRSEIHFDTPFHAARIDTEPRILRSRHFCNWLYRRAFLEENGVRFLTAQWEERPFLWRALLSAERISGTTTEAFTYRIRRDSTARRAKSVRDSFNQLANLEQMAEILKEFDAFAPGSRFAHAAGYAVTQALHILFCGFAYATVRAAEEPGLRRRFLDRVADTLDAAGLEYDDLVFEAPQISRQRIGTQSYRLLFEALRARRYEHVDTAVDQVPLPQETVMAEILETPADARAAAFQVALSLFARNDRVITAETFEPVAEKPRLVIHVGQTKTGTTYLQHFLERNRPALLRGGVLVPDKGLFWQSTRPEKQAGHSEVTREAVTGGQEIRDHIEAALALAGGRVHTVIISSEAYFLNRRAALIPDHFPGYRAEMIGYFRRQDDWANSQYAEFVAGGAVGRVAQDFAAWLDDPITRERFDYHDFCRLWAARVGRERVHARPYDRDRLAGGDVVSDFLATLGLEAFDALPRPSARAGNEMPFNAAHVALLRDINAYAWPDREAYLDFVAEVTDRLSLLGPAQRRALQIITPSERRRLMTGLADSNTAFVRAFCPDGAAVFAPDGPCGAMRAAAGTASTEETPADDVATEAEIRAIFDALSAYDPGRRMAEAERAARRRPPTPARTRDEVLSLQGLFVDVAGLPETVAPGAALELDVAVYNLSRLSLPERVGRMPVHLSYHIFDARGRKVVWNGVRTDPCGPIESRTHRARLAVAAPAKPGRYRLQPAVVVEGVRWFDSSRSVDFEVA</sequence>
<dbReference type="GO" id="GO:0016758">
    <property type="term" value="F:hexosyltransferase activity"/>
    <property type="evidence" value="ECO:0007669"/>
    <property type="project" value="UniProtKB-ARBA"/>
</dbReference>
<dbReference type="GO" id="GO:0015774">
    <property type="term" value="P:polysaccharide transport"/>
    <property type="evidence" value="ECO:0007669"/>
    <property type="project" value="InterPro"/>
</dbReference>
<gene>
    <name evidence="2" type="primary">epsH</name>
    <name evidence="2" type="ORF">ROJ8625_01560</name>
</gene>
<dbReference type="Pfam" id="PF00535">
    <property type="entry name" value="Glycos_transf_2"/>
    <property type="match status" value="1"/>
</dbReference>
<dbReference type="InterPro" id="IPR027417">
    <property type="entry name" value="P-loop_NTPase"/>
</dbReference>
<dbReference type="SUPFAM" id="SSF52540">
    <property type="entry name" value="P-loop containing nucleoside triphosphate hydrolases"/>
    <property type="match status" value="1"/>
</dbReference>
<dbReference type="InterPro" id="IPR029044">
    <property type="entry name" value="Nucleotide-diphossugar_trans"/>
</dbReference>
<name>A0A1X6YWT4_9RHOB</name>
<keyword evidence="2" id="KW-0328">Glycosyltransferase</keyword>
<dbReference type="InterPro" id="IPR001173">
    <property type="entry name" value="Glyco_trans_2-like"/>
</dbReference>
<dbReference type="InterPro" id="IPR007833">
    <property type="entry name" value="Capsule_polysaccharide_synth"/>
</dbReference>
<dbReference type="EMBL" id="FWFK01000002">
    <property type="protein sequence ID" value="SLN33292.1"/>
    <property type="molecule type" value="Genomic_DNA"/>
</dbReference>
<keyword evidence="2" id="KW-0808">Transferase</keyword>
<dbReference type="OrthoDB" id="7540582at2"/>